<keyword evidence="2" id="KW-1185">Reference proteome</keyword>
<evidence type="ECO:0000313" key="2">
    <source>
        <dbReference type="Proteomes" id="UP001287356"/>
    </source>
</evidence>
<reference evidence="1" key="2">
    <citation type="submission" date="2023-06" db="EMBL/GenBank/DDBJ databases">
        <authorList>
            <consortium name="Lawrence Berkeley National Laboratory"/>
            <person name="Haridas S."/>
            <person name="Hensen N."/>
            <person name="Bonometti L."/>
            <person name="Westerberg I."/>
            <person name="Brannstrom I.O."/>
            <person name="Guillou S."/>
            <person name="Cros-Aarteil S."/>
            <person name="Calhoun S."/>
            <person name="Kuo A."/>
            <person name="Mondo S."/>
            <person name="Pangilinan J."/>
            <person name="Riley R."/>
            <person name="Labutti K."/>
            <person name="Andreopoulos B."/>
            <person name="Lipzen A."/>
            <person name="Chen C."/>
            <person name="Yanf M."/>
            <person name="Daum C."/>
            <person name="Ng V."/>
            <person name="Clum A."/>
            <person name="Steindorff A."/>
            <person name="Ohm R."/>
            <person name="Martin F."/>
            <person name="Silar P."/>
            <person name="Natvig D."/>
            <person name="Lalanne C."/>
            <person name="Gautier V."/>
            <person name="Ament-Velasquez S.L."/>
            <person name="Kruys A."/>
            <person name="Hutchinson M.I."/>
            <person name="Powell A.J."/>
            <person name="Barry K."/>
            <person name="Miller A.N."/>
            <person name="Grigoriev I.V."/>
            <person name="Debuchy R."/>
            <person name="Gladieux P."/>
            <person name="Thoren M.H."/>
            <person name="Johannesson H."/>
        </authorList>
    </citation>
    <scope>NUCLEOTIDE SEQUENCE</scope>
    <source>
        <strain evidence="1">CBS 958.72</strain>
    </source>
</reference>
<name>A0AAE0MZX7_9PEZI</name>
<reference evidence="1" key="1">
    <citation type="journal article" date="2023" name="Mol. Phylogenet. Evol.">
        <title>Genome-scale phylogeny and comparative genomics of the fungal order Sordariales.</title>
        <authorList>
            <person name="Hensen N."/>
            <person name="Bonometti L."/>
            <person name="Westerberg I."/>
            <person name="Brannstrom I.O."/>
            <person name="Guillou S."/>
            <person name="Cros-Aarteil S."/>
            <person name="Calhoun S."/>
            <person name="Haridas S."/>
            <person name="Kuo A."/>
            <person name="Mondo S."/>
            <person name="Pangilinan J."/>
            <person name="Riley R."/>
            <person name="LaButti K."/>
            <person name="Andreopoulos B."/>
            <person name="Lipzen A."/>
            <person name="Chen C."/>
            <person name="Yan M."/>
            <person name="Daum C."/>
            <person name="Ng V."/>
            <person name="Clum A."/>
            <person name="Steindorff A."/>
            <person name="Ohm R.A."/>
            <person name="Martin F."/>
            <person name="Silar P."/>
            <person name="Natvig D.O."/>
            <person name="Lalanne C."/>
            <person name="Gautier V."/>
            <person name="Ament-Velasquez S.L."/>
            <person name="Kruys A."/>
            <person name="Hutchinson M.I."/>
            <person name="Powell A.J."/>
            <person name="Barry K."/>
            <person name="Miller A.N."/>
            <person name="Grigoriev I.V."/>
            <person name="Debuchy R."/>
            <person name="Gladieux P."/>
            <person name="Hiltunen Thoren M."/>
            <person name="Johannesson H."/>
        </authorList>
    </citation>
    <scope>NUCLEOTIDE SEQUENCE</scope>
    <source>
        <strain evidence="1">CBS 958.72</strain>
    </source>
</reference>
<gene>
    <name evidence="1" type="ORF">B0T24DRAFT_536619</name>
</gene>
<accession>A0AAE0MZX7</accession>
<protein>
    <submittedName>
        <fullName evidence="1">Uncharacterized protein</fullName>
    </submittedName>
</protein>
<organism evidence="1 2">
    <name type="scientific">Lasiosphaeria ovina</name>
    <dbReference type="NCBI Taxonomy" id="92902"/>
    <lineage>
        <taxon>Eukaryota</taxon>
        <taxon>Fungi</taxon>
        <taxon>Dikarya</taxon>
        <taxon>Ascomycota</taxon>
        <taxon>Pezizomycotina</taxon>
        <taxon>Sordariomycetes</taxon>
        <taxon>Sordariomycetidae</taxon>
        <taxon>Sordariales</taxon>
        <taxon>Lasiosphaeriaceae</taxon>
        <taxon>Lasiosphaeria</taxon>
    </lineage>
</organism>
<feature type="non-terminal residue" evidence="1">
    <location>
        <position position="1"/>
    </location>
</feature>
<comment type="caution">
    <text evidence="1">The sequence shown here is derived from an EMBL/GenBank/DDBJ whole genome shotgun (WGS) entry which is preliminary data.</text>
</comment>
<dbReference type="Proteomes" id="UP001287356">
    <property type="component" value="Unassembled WGS sequence"/>
</dbReference>
<dbReference type="AlphaFoldDB" id="A0AAE0MZX7"/>
<sequence>LKNPSSTNEEVRFTIKIYIKVVAELIKNRVKSRRVDTLGGREAIDYFKRLVKEGLSLI</sequence>
<proteinExistence type="predicted"/>
<evidence type="ECO:0000313" key="1">
    <source>
        <dbReference type="EMBL" id="KAK3365622.1"/>
    </source>
</evidence>
<dbReference type="EMBL" id="JAULSN010000008">
    <property type="protein sequence ID" value="KAK3365622.1"/>
    <property type="molecule type" value="Genomic_DNA"/>
</dbReference>